<accession>A0A2N5U6A3</accession>
<dbReference type="InterPro" id="IPR016071">
    <property type="entry name" value="Staphylococal_nuclease_OB-fold"/>
</dbReference>
<feature type="compositionally biased region" description="Polar residues" evidence="5">
    <location>
        <begin position="355"/>
        <end position="370"/>
    </location>
</feature>
<dbReference type="EMBL" id="PGCI01000804">
    <property type="protein sequence ID" value="PLW15167.1"/>
    <property type="molecule type" value="Genomic_DNA"/>
</dbReference>
<feature type="region of interest" description="Disordered" evidence="5">
    <location>
        <begin position="342"/>
        <end position="370"/>
    </location>
</feature>
<proteinExistence type="predicted"/>
<feature type="region of interest" description="Disordered" evidence="5">
    <location>
        <begin position="511"/>
        <end position="534"/>
    </location>
</feature>
<dbReference type="CDD" id="cd00175">
    <property type="entry name" value="SNc"/>
    <property type="match status" value="1"/>
</dbReference>
<protein>
    <recommendedName>
        <fullName evidence="11">Endonuclease lcl3</fullName>
    </recommendedName>
</protein>
<dbReference type="GO" id="GO:0031047">
    <property type="term" value="P:regulatory ncRNA-mediated gene silencing"/>
    <property type="evidence" value="ECO:0007669"/>
    <property type="project" value="UniProtKB-UniRule"/>
</dbReference>
<dbReference type="InterPro" id="IPR002999">
    <property type="entry name" value="Tudor"/>
</dbReference>
<comment type="caution">
    <text evidence="9">The sequence shown here is derived from an EMBL/GenBank/DDBJ whole genome shotgun (WGS) entry which is preliminary data.</text>
</comment>
<evidence type="ECO:0000313" key="8">
    <source>
        <dbReference type="EMBL" id="PLW15167.1"/>
    </source>
</evidence>
<dbReference type="PANTHER" id="PTHR12302">
    <property type="entry name" value="EBNA2 BINDING PROTEIN P100"/>
    <property type="match status" value="1"/>
</dbReference>
<dbReference type="SUPFAM" id="SSF63748">
    <property type="entry name" value="Tudor/PWWP/MBT"/>
    <property type="match status" value="1"/>
</dbReference>
<gene>
    <name evidence="9" type="ORF">PCASD_09775</name>
    <name evidence="8" type="ORF">PCASD_14603</name>
</gene>
<dbReference type="Pfam" id="PF00565">
    <property type="entry name" value="SNase"/>
    <property type="match status" value="3"/>
</dbReference>
<dbReference type="GO" id="GO:0003723">
    <property type="term" value="F:RNA binding"/>
    <property type="evidence" value="ECO:0007669"/>
    <property type="project" value="UniProtKB-UniRule"/>
</dbReference>
<comment type="subcellular location">
    <subcellularLocation>
        <location evidence="1 4">Cytoplasm</location>
    </subcellularLocation>
</comment>
<evidence type="ECO:0000259" key="7">
    <source>
        <dbReference type="PROSITE" id="PS50830"/>
    </source>
</evidence>
<feature type="compositionally biased region" description="Polar residues" evidence="5">
    <location>
        <begin position="223"/>
        <end position="234"/>
    </location>
</feature>
<dbReference type="Pfam" id="PF00567">
    <property type="entry name" value="TUDOR"/>
    <property type="match status" value="1"/>
</dbReference>
<feature type="domain" description="Tudor" evidence="6">
    <location>
        <begin position="764"/>
        <end position="824"/>
    </location>
</feature>
<dbReference type="PIRSF" id="PIRSF017179">
    <property type="entry name" value="RISC-Tudor-SN"/>
    <property type="match status" value="1"/>
</dbReference>
<evidence type="ECO:0000313" key="10">
    <source>
        <dbReference type="Proteomes" id="UP000235392"/>
    </source>
</evidence>
<dbReference type="GO" id="GO:0005829">
    <property type="term" value="C:cytosol"/>
    <property type="evidence" value="ECO:0007669"/>
    <property type="project" value="UniProtKB-UniRule"/>
</dbReference>
<dbReference type="InterPro" id="IPR016685">
    <property type="entry name" value="Silence_cplx_Nase-comp_TudorSN"/>
</dbReference>
<dbReference type="GO" id="GO:0031332">
    <property type="term" value="C:RNAi effector complex"/>
    <property type="evidence" value="ECO:0007669"/>
    <property type="project" value="InterPro"/>
</dbReference>
<evidence type="ECO:0008006" key="11">
    <source>
        <dbReference type="Google" id="ProtNLM"/>
    </source>
</evidence>
<dbReference type="SMART" id="SM00318">
    <property type="entry name" value="SNc"/>
    <property type="match status" value="4"/>
</dbReference>
<feature type="domain" description="TNase-like" evidence="7">
    <location>
        <begin position="376"/>
        <end position="519"/>
    </location>
</feature>
<dbReference type="FunFam" id="2.30.30.140:FF:000018">
    <property type="entry name" value="Serine/threonine-protein kinase 31"/>
    <property type="match status" value="1"/>
</dbReference>
<dbReference type="EMBL" id="PGCI01000224">
    <property type="protein sequence ID" value="PLW33287.1"/>
    <property type="molecule type" value="Genomic_DNA"/>
</dbReference>
<evidence type="ECO:0000256" key="3">
    <source>
        <dbReference type="ARBA" id="ARBA00022737"/>
    </source>
</evidence>
<feature type="domain" description="TNase-like" evidence="7">
    <location>
        <begin position="548"/>
        <end position="682"/>
    </location>
</feature>
<dbReference type="Gene3D" id="2.30.30.140">
    <property type="match status" value="1"/>
</dbReference>
<dbReference type="Proteomes" id="UP000235392">
    <property type="component" value="Unassembled WGS sequence"/>
</dbReference>
<feature type="domain" description="TNase-like" evidence="7">
    <location>
        <begin position="182"/>
        <end position="353"/>
    </location>
</feature>
<evidence type="ECO:0000313" key="9">
    <source>
        <dbReference type="EMBL" id="PLW33287.1"/>
    </source>
</evidence>
<organism evidence="9 10">
    <name type="scientific">Puccinia coronata f. sp. avenae</name>
    <dbReference type="NCBI Taxonomy" id="200324"/>
    <lineage>
        <taxon>Eukaryota</taxon>
        <taxon>Fungi</taxon>
        <taxon>Dikarya</taxon>
        <taxon>Basidiomycota</taxon>
        <taxon>Pucciniomycotina</taxon>
        <taxon>Pucciniomycetes</taxon>
        <taxon>Pucciniales</taxon>
        <taxon>Pucciniaceae</taxon>
        <taxon>Puccinia</taxon>
    </lineage>
</organism>
<evidence type="ECO:0000256" key="1">
    <source>
        <dbReference type="ARBA" id="ARBA00004496"/>
    </source>
</evidence>
<evidence type="ECO:0000259" key="6">
    <source>
        <dbReference type="PROSITE" id="PS50304"/>
    </source>
</evidence>
<dbReference type="SMART" id="SM00333">
    <property type="entry name" value="TUDOR"/>
    <property type="match status" value="1"/>
</dbReference>
<evidence type="ECO:0000256" key="5">
    <source>
        <dbReference type="SAM" id="MobiDB-lite"/>
    </source>
</evidence>
<feature type="region of interest" description="Disordered" evidence="5">
    <location>
        <begin position="219"/>
        <end position="239"/>
    </location>
</feature>
<feature type="domain" description="TNase-like" evidence="7">
    <location>
        <begin position="4"/>
        <end position="157"/>
    </location>
</feature>
<dbReference type="PROSITE" id="PS50304">
    <property type="entry name" value="TUDOR"/>
    <property type="match status" value="1"/>
</dbReference>
<dbReference type="InterPro" id="IPR035437">
    <property type="entry name" value="SNase_OB-fold_sf"/>
</dbReference>
<dbReference type="GO" id="GO:0004518">
    <property type="term" value="F:nuclease activity"/>
    <property type="evidence" value="ECO:0007669"/>
    <property type="project" value="TreeGrafter"/>
</dbReference>
<evidence type="ECO:0000256" key="4">
    <source>
        <dbReference type="PIRNR" id="PIRNR017179"/>
    </source>
</evidence>
<dbReference type="SUPFAM" id="SSF50199">
    <property type="entry name" value="Staphylococcal nuclease"/>
    <property type="match status" value="5"/>
</dbReference>
<sequence length="946" mass="104347">MASTTMKAIVKSVLSSDTLILRGRPINGQPPKERTLHLAGLTAPRIGSRDRPDEPWAFESREFVRSLLVGKEIGFTISYTIPSGGEFGVALLISGSNPPVDVAMEVVKNGWAKLRENTKQGNAVDENEGENPELDRRNQLKEAEELARREGRGLWAETKPNLEIHYSMPEDPAAFLSEHKGKNIDAVIEAVSNGTTVRARLLLSPNQHQFVTLTMAGVRSPRSRQYTPQSQADASTPAYEGEPFGDEAKFFTECRLLQRSVSIVLISLPTPQATSLTSQAQTQQSLVVGSFIGVVQHPAGSIAALLLANGLARVVDWHAGFLSSIPEQQGGGMERLRKAEAEGKTARRGHWKSIAASTSDPSVANGSTGASATSKAKFEGIVSRVWTGDTFSIRVTSPSKADGQEERKVQLSSIRQPRPTDLKFGGLASDARELLRRRLIGKQVHISVDYIRPKEGDYEAKECVTVKLPTGINVANLLLERGYATVLRHRQGEDRSQDYDQLMATEMKAQTEGKGLHSDKEFPPSKVTDVSESSSRANSYLSGWKRQGKMPAVVDYVASGSRFKIWLPKQDLKFTLVLSGIKCPKTARHPGERNEPFGLEALDFATRHAMQRDVEVEIESTDKSGGFIGGLFLNKSDNFALLLVKEGLASCNEFSLERSPYGKELKSAEDEAKQSHKNLWKNFDQQPSESVTQISSGVKNMTIKPNFEYIDLIISDIREPVDSSDVTFFVQILKNGGIPELTKLMTDFAVYHRSATPSTTPANGYRAGDLVSAKFSVDNAWYRAKIRKNFPHKKEAEVVFIDYGNSEVVAHGNIRSLDPRFKSLPAQAKEATLSFVKLLGPDTEYGQEALDRFRSLVEGQTLVANIDYRDPSQNGRLHLSLYDTADSPTSTSSLNHRLVREGYALIDLKAPYKSAYQEQYSALDEAKKEAKRTRAGAYEFGDAFDD</sequence>
<dbReference type="GO" id="GO:0005634">
    <property type="term" value="C:nucleus"/>
    <property type="evidence" value="ECO:0007669"/>
    <property type="project" value="TreeGrafter"/>
</dbReference>
<keyword evidence="3" id="KW-0677">Repeat</keyword>
<dbReference type="PANTHER" id="PTHR12302:SF2">
    <property type="entry name" value="STAPHYLOCOCCAL NUCLEASE DOMAIN-CONTAINING PROTEIN 1"/>
    <property type="match status" value="1"/>
</dbReference>
<dbReference type="AlphaFoldDB" id="A0A2N5U6A3"/>
<keyword evidence="2 4" id="KW-0963">Cytoplasm</keyword>
<dbReference type="PROSITE" id="PS50830">
    <property type="entry name" value="TNASE_3"/>
    <property type="match status" value="4"/>
</dbReference>
<feature type="compositionally biased region" description="Basic and acidic residues" evidence="5">
    <location>
        <begin position="511"/>
        <end position="523"/>
    </location>
</feature>
<reference evidence="9 10" key="1">
    <citation type="submission" date="2017-11" db="EMBL/GenBank/DDBJ databases">
        <title>De novo assembly and phasing of dikaryotic genomes from two isolates of Puccinia coronata f. sp. avenae, the causal agent of oat crown rust.</title>
        <authorList>
            <person name="Miller M.E."/>
            <person name="Zhang Y."/>
            <person name="Omidvar V."/>
            <person name="Sperschneider J."/>
            <person name="Schwessinger B."/>
            <person name="Raley C."/>
            <person name="Palmer J.M."/>
            <person name="Garnica D."/>
            <person name="Upadhyaya N."/>
            <person name="Rathjen J."/>
            <person name="Taylor J.M."/>
            <person name="Park R.F."/>
            <person name="Dodds P.N."/>
            <person name="Hirsch C.D."/>
            <person name="Kianian S.F."/>
            <person name="Figueroa M."/>
        </authorList>
    </citation>
    <scope>NUCLEOTIDE SEQUENCE [LARGE SCALE GENOMIC DNA]</scope>
    <source>
        <strain evidence="9">12SD80</strain>
    </source>
</reference>
<evidence type="ECO:0000256" key="2">
    <source>
        <dbReference type="ARBA" id="ARBA00022490"/>
    </source>
</evidence>
<dbReference type="GO" id="GO:0006402">
    <property type="term" value="P:mRNA catabolic process"/>
    <property type="evidence" value="ECO:0007669"/>
    <property type="project" value="UniProtKB-UniRule"/>
</dbReference>
<name>A0A2N5U6A3_9BASI</name>
<dbReference type="Gene3D" id="2.40.50.90">
    <property type="match status" value="5"/>
</dbReference>